<feature type="non-terminal residue" evidence="2">
    <location>
        <position position="1"/>
    </location>
</feature>
<evidence type="ECO:0000313" key="2">
    <source>
        <dbReference type="EMBL" id="MBW0587822.1"/>
    </source>
</evidence>
<keyword evidence="3" id="KW-1185">Reference proteome</keyword>
<evidence type="ECO:0000256" key="1">
    <source>
        <dbReference type="SAM" id="MobiDB-lite"/>
    </source>
</evidence>
<accession>A0A9Q3KY47</accession>
<protein>
    <submittedName>
        <fullName evidence="2">Uncharacterized protein</fullName>
    </submittedName>
</protein>
<organism evidence="2 3">
    <name type="scientific">Austropuccinia psidii MF-1</name>
    <dbReference type="NCBI Taxonomy" id="1389203"/>
    <lineage>
        <taxon>Eukaryota</taxon>
        <taxon>Fungi</taxon>
        <taxon>Dikarya</taxon>
        <taxon>Basidiomycota</taxon>
        <taxon>Pucciniomycotina</taxon>
        <taxon>Pucciniomycetes</taxon>
        <taxon>Pucciniales</taxon>
        <taxon>Sphaerophragmiaceae</taxon>
        <taxon>Austropuccinia</taxon>
    </lineage>
</organism>
<evidence type="ECO:0000313" key="3">
    <source>
        <dbReference type="Proteomes" id="UP000765509"/>
    </source>
</evidence>
<gene>
    <name evidence="2" type="ORF">O181_127537</name>
</gene>
<comment type="caution">
    <text evidence="2">The sequence shown here is derived from an EMBL/GenBank/DDBJ whole genome shotgun (WGS) entry which is preliminary data.</text>
</comment>
<feature type="region of interest" description="Disordered" evidence="1">
    <location>
        <begin position="1"/>
        <end position="31"/>
    </location>
</feature>
<proteinExistence type="predicted"/>
<name>A0A9Q3KY47_9BASI</name>
<feature type="compositionally biased region" description="Low complexity" evidence="1">
    <location>
        <begin position="8"/>
        <end position="31"/>
    </location>
</feature>
<dbReference type="Proteomes" id="UP000765509">
    <property type="component" value="Unassembled WGS sequence"/>
</dbReference>
<dbReference type="EMBL" id="AVOT02128411">
    <property type="protein sequence ID" value="MBW0587822.1"/>
    <property type="molecule type" value="Genomic_DNA"/>
</dbReference>
<dbReference type="AlphaFoldDB" id="A0A9Q3KY47"/>
<sequence length="180" mass="19676">GIGPCAPAPARAHANAPAPAHANAHASTPAHANAHAITPTPAVLCSGVYQCHLKNDNPTQAESFHGLPELLTEEGIQGNLSNQLWDSTFEMEILPRGGLYFNQIWAQWCLGVNESTYKTGRLKWAGDGYIFIDEDLWWSEFASEPEIEEQNAFVEVLKDLILADYSTGTELSPLGELNFK</sequence>
<reference evidence="2" key="1">
    <citation type="submission" date="2021-03" db="EMBL/GenBank/DDBJ databases">
        <title>Draft genome sequence of rust myrtle Austropuccinia psidii MF-1, a brazilian biotype.</title>
        <authorList>
            <person name="Quecine M.C."/>
            <person name="Pachon D.M.R."/>
            <person name="Bonatelli M.L."/>
            <person name="Correr F.H."/>
            <person name="Franceschini L.M."/>
            <person name="Leite T.F."/>
            <person name="Margarido G.R.A."/>
            <person name="Almeida C.A."/>
            <person name="Ferrarezi J.A."/>
            <person name="Labate C.A."/>
        </authorList>
    </citation>
    <scope>NUCLEOTIDE SEQUENCE</scope>
    <source>
        <strain evidence="2">MF-1</strain>
    </source>
</reference>